<reference evidence="1 2" key="1">
    <citation type="submission" date="2018-04" db="EMBL/GenBank/DDBJ databases">
        <title>Genomic Encyclopedia of Archaeal and Bacterial Type Strains, Phase II (KMG-II): from individual species to whole genera.</title>
        <authorList>
            <person name="Goeker M."/>
        </authorList>
    </citation>
    <scope>NUCLEOTIDE SEQUENCE [LARGE SCALE GENOMIC DNA]</scope>
    <source>
        <strain evidence="1 2">DSM 21823</strain>
    </source>
</reference>
<evidence type="ECO:0000313" key="1">
    <source>
        <dbReference type="EMBL" id="PTX52434.1"/>
    </source>
</evidence>
<keyword evidence="2" id="KW-1185">Reference proteome</keyword>
<proteinExistence type="predicted"/>
<comment type="caution">
    <text evidence="1">The sequence shown here is derived from an EMBL/GenBank/DDBJ whole genome shotgun (WGS) entry which is preliminary data.</text>
</comment>
<dbReference type="EMBL" id="QBKP01000002">
    <property type="protein sequence ID" value="PTX52434.1"/>
    <property type="molecule type" value="Genomic_DNA"/>
</dbReference>
<sequence>MRLTFDADHLRRLLELSRSAEKRVPTLEQVLDPALWSDELPDARIALLESELVEHGIALSAGGRTWIRGSSGPA</sequence>
<evidence type="ECO:0000313" key="2">
    <source>
        <dbReference type="Proteomes" id="UP000244224"/>
    </source>
</evidence>
<organism evidence="1 2">
    <name type="scientific">Gemmobacter caeni</name>
    <dbReference type="NCBI Taxonomy" id="589035"/>
    <lineage>
        <taxon>Bacteria</taxon>
        <taxon>Pseudomonadati</taxon>
        <taxon>Pseudomonadota</taxon>
        <taxon>Alphaproteobacteria</taxon>
        <taxon>Rhodobacterales</taxon>
        <taxon>Paracoccaceae</taxon>
        <taxon>Gemmobacter</taxon>
    </lineage>
</organism>
<dbReference type="Proteomes" id="UP000244224">
    <property type="component" value="Unassembled WGS sequence"/>
</dbReference>
<dbReference type="RefSeq" id="WP_108127859.1">
    <property type="nucleotide sequence ID" value="NZ_QBKP01000002.1"/>
</dbReference>
<dbReference type="AlphaFoldDB" id="A0A2T6B8Q0"/>
<accession>A0A2T6B8Q0</accession>
<gene>
    <name evidence="1" type="ORF">C8N34_102213</name>
</gene>
<protein>
    <submittedName>
        <fullName evidence="1">Uncharacterized protein</fullName>
    </submittedName>
</protein>
<name>A0A2T6B8Q0_9RHOB</name>